<proteinExistence type="predicted"/>
<keyword evidence="4" id="KW-1185">Reference proteome</keyword>
<reference evidence="3 4" key="1">
    <citation type="journal article" date="2018" name="BMC Genomics">
        <title>The genome of Naegleria lovaniensis, the basis for a comparative approach to unravel pathogenicity factors of the human pathogenic amoeba N. fowleri.</title>
        <authorList>
            <person name="Liechti N."/>
            <person name="Schurch N."/>
            <person name="Bruggmann R."/>
            <person name="Wittwer M."/>
        </authorList>
    </citation>
    <scope>NUCLEOTIDE SEQUENCE [LARGE SCALE GENOMIC DNA]</scope>
    <source>
        <strain evidence="3 4">ATCC 30569</strain>
    </source>
</reference>
<dbReference type="PANTHER" id="PTHR11079">
    <property type="entry name" value="CYTOSINE DEAMINASE FAMILY MEMBER"/>
    <property type="match status" value="1"/>
</dbReference>
<feature type="domain" description="CMP/dCMP-type deaminase" evidence="2">
    <location>
        <begin position="24"/>
        <end position="142"/>
    </location>
</feature>
<gene>
    <name evidence="3" type="ORF">C9374_013857</name>
</gene>
<evidence type="ECO:0000259" key="2">
    <source>
        <dbReference type="PROSITE" id="PS51747"/>
    </source>
</evidence>
<dbReference type="CDD" id="cd01285">
    <property type="entry name" value="nucleoside_deaminase"/>
    <property type="match status" value="1"/>
</dbReference>
<feature type="region of interest" description="Disordered" evidence="1">
    <location>
        <begin position="1"/>
        <end position="23"/>
    </location>
</feature>
<sequence length="190" mass="21185">MIESAANNNNIPPHNETCSSSSSSCHETFMKRAIELSRQACSHAHGHNHPFGALLLDHTTQTIVLEAENTVMTDQDKTKHAELNLCSMASQKFSRDYLSEKCTLYTSTEPCIMCTGAIFWVGIGRVVYACSADKLREIVSRKQHNENEKSSGSLTIGCHEIFRERSRGLKVEVVGPVLEEEAAAVHEEYW</sequence>
<dbReference type="InterPro" id="IPR016193">
    <property type="entry name" value="Cytidine_deaminase-like"/>
</dbReference>
<accession>A0AA88GY95</accession>
<dbReference type="GeneID" id="68106310"/>
<dbReference type="InterPro" id="IPR002125">
    <property type="entry name" value="CMP_dCMP_dom"/>
</dbReference>
<dbReference type="PANTHER" id="PTHR11079:SF162">
    <property type="entry name" value="RIBOFLAVIN BIOSYNTHESIS PROTEIN PYRD, CHLOROPLASTIC"/>
    <property type="match status" value="1"/>
</dbReference>
<protein>
    <recommendedName>
        <fullName evidence="2">CMP/dCMP-type deaminase domain-containing protein</fullName>
    </recommendedName>
</protein>
<dbReference type="AlphaFoldDB" id="A0AA88GY95"/>
<dbReference type="Proteomes" id="UP000816034">
    <property type="component" value="Unassembled WGS sequence"/>
</dbReference>
<dbReference type="Pfam" id="PF00383">
    <property type="entry name" value="dCMP_cyt_deam_1"/>
    <property type="match status" value="1"/>
</dbReference>
<dbReference type="RefSeq" id="XP_044553289.1">
    <property type="nucleotide sequence ID" value="XM_044689779.1"/>
</dbReference>
<organism evidence="3 4">
    <name type="scientific">Naegleria lovaniensis</name>
    <name type="common">Amoeba</name>
    <dbReference type="NCBI Taxonomy" id="51637"/>
    <lineage>
        <taxon>Eukaryota</taxon>
        <taxon>Discoba</taxon>
        <taxon>Heterolobosea</taxon>
        <taxon>Tetramitia</taxon>
        <taxon>Eutetramitia</taxon>
        <taxon>Vahlkampfiidae</taxon>
        <taxon>Naegleria</taxon>
    </lineage>
</organism>
<feature type="compositionally biased region" description="Polar residues" evidence="1">
    <location>
        <begin position="1"/>
        <end position="18"/>
    </location>
</feature>
<evidence type="ECO:0000256" key="1">
    <source>
        <dbReference type="SAM" id="MobiDB-lite"/>
    </source>
</evidence>
<comment type="caution">
    <text evidence="3">The sequence shown here is derived from an EMBL/GenBank/DDBJ whole genome shotgun (WGS) entry which is preliminary data.</text>
</comment>
<name>A0AA88GY95_NAELO</name>
<dbReference type="SUPFAM" id="SSF53927">
    <property type="entry name" value="Cytidine deaminase-like"/>
    <property type="match status" value="1"/>
</dbReference>
<evidence type="ECO:0000313" key="3">
    <source>
        <dbReference type="EMBL" id="KAG2389297.1"/>
    </source>
</evidence>
<dbReference type="Gene3D" id="3.40.140.10">
    <property type="entry name" value="Cytidine Deaminase, domain 2"/>
    <property type="match status" value="1"/>
</dbReference>
<evidence type="ECO:0000313" key="4">
    <source>
        <dbReference type="Proteomes" id="UP000816034"/>
    </source>
</evidence>
<dbReference type="PROSITE" id="PS51747">
    <property type="entry name" value="CYT_DCMP_DEAMINASES_2"/>
    <property type="match status" value="1"/>
</dbReference>
<dbReference type="GO" id="GO:0003824">
    <property type="term" value="F:catalytic activity"/>
    <property type="evidence" value="ECO:0007669"/>
    <property type="project" value="InterPro"/>
</dbReference>
<dbReference type="EMBL" id="PYSW02000007">
    <property type="protein sequence ID" value="KAG2389297.1"/>
    <property type="molecule type" value="Genomic_DNA"/>
</dbReference>